<organism evidence="2">
    <name type="scientific">Aeromonas salmonicida subsp. salmonicida</name>
    <dbReference type="NCBI Taxonomy" id="29491"/>
    <lineage>
        <taxon>Bacteria</taxon>
        <taxon>Pseudomonadati</taxon>
        <taxon>Pseudomonadota</taxon>
        <taxon>Gammaproteobacteria</taxon>
        <taxon>Aeromonadales</taxon>
        <taxon>Aeromonadaceae</taxon>
        <taxon>Aeromonas</taxon>
    </lineage>
</organism>
<reference evidence="2" key="1">
    <citation type="submission" date="2014-03" db="EMBL/GenBank/DDBJ databases">
        <authorList>
            <person name="Emond-Rheault J.-G."/>
            <person name="Trudel M.V."/>
            <person name="Vincent A.T."/>
            <person name="Brochu F."/>
            <person name="Boyle B."/>
            <person name="Tanaka K.H."/>
            <person name="Attere S.A."/>
            <person name="Jubinville E."/>
            <person name="Frenette M."/>
            <person name="Derome N."/>
            <person name="Charette S.J."/>
        </authorList>
    </citation>
    <scope>NUCLEOTIDE SEQUENCE</scope>
    <source>
        <strain evidence="2">01-B526</strain>
    </source>
</reference>
<reference evidence="2" key="2">
    <citation type="journal article" date="2015" name="Vet. Microbiol.">
        <title>Variants of a genomic island in Aeromonas salmonicida subsp. salmonicida link isolates with their geographical origins.</title>
        <authorList>
            <person name="Emond-Rheault J.G."/>
            <person name="Vincent A.T."/>
            <person name="Trudel M.V."/>
            <person name="Brochu F."/>
            <person name="Boyle B."/>
            <person name="Tanaka K.H."/>
            <person name="Attere S.A."/>
            <person name="Jubinville E."/>
            <person name="Loch T.P."/>
            <person name="Winters A.D."/>
            <person name="Faisal M."/>
            <person name="Frenette M."/>
            <person name="Derome N."/>
            <person name="Charette S.J."/>
        </authorList>
    </citation>
    <scope>NUCLEOTIDE SEQUENCE</scope>
    <source>
        <strain evidence="2">01-B526</strain>
    </source>
</reference>
<dbReference type="RefSeq" id="WP_005310225.1">
    <property type="nucleotide sequence ID" value="NZ_CP038102.1"/>
</dbReference>
<dbReference type="EMBL" id="KJ626178">
    <property type="protein sequence ID" value="AIZ49578.1"/>
    <property type="molecule type" value="Genomic_DNA"/>
</dbReference>
<feature type="domain" description="Phage conserved hypothetical protein C-terminal" evidence="1">
    <location>
        <begin position="217"/>
        <end position="288"/>
    </location>
</feature>
<sequence length="344" mass="37908">MNTVIQFPGAGAPISKPISRGSNVSENARNGFRLAYSSMLNAPWYKDVAKKSVWLHLLLDAAYESREVTFNGNRLTIHRGQLACSARSLGKACGVSEDQARRALDYFEEEGAISRTTKQGKSGYTIISLLNFDAYQRGVSQHFSAEYGAEFEGAPDMGLEGDRQLSGAELGAEYHAEDLIINNNINSEDNKQISCSVSDETKPAKKTAEPSADSLAVLNHLNAACNRRYQAKPTTLQNINARLAEGYSVADLQLVIDFKREHWSANLKMAEYLRPMTLFAPQKFAGYLAGAQRWVQIGRPRCLNGEWEGFEGKRKPMSNIAAAQQQARSLIESGAVSYDDDTPL</sequence>
<name>A0A0A7KTN3_AERSS</name>
<dbReference type="Pfam" id="PF09524">
    <property type="entry name" value="Phg_2220_C"/>
    <property type="match status" value="1"/>
</dbReference>
<proteinExistence type="predicted"/>
<dbReference type="AlphaFoldDB" id="A0A0A7KTN3"/>
<evidence type="ECO:0000313" key="2">
    <source>
        <dbReference type="EMBL" id="AIZ49578.1"/>
    </source>
</evidence>
<accession>A0A0A7KTN3</accession>
<evidence type="ECO:0000259" key="1">
    <source>
        <dbReference type="Pfam" id="PF09524"/>
    </source>
</evidence>
<dbReference type="InterPro" id="IPR011741">
    <property type="entry name" value="Phg_2220_C"/>
</dbReference>
<protein>
    <submittedName>
        <fullName evidence="2">Putative phage protein</fullName>
    </submittedName>
</protein>